<name>A0A376D941_9GAMM</name>
<sequence length="182" mass="20441">MLTITIDTQGIERHLNQLLHGIKNRQPLMQALAGDMWDAVEENFKRQGRPAWAGWSPAYAARRGPGQILQRNGRLAASISPDADNDKARVGTNVAYAAIHQLGGTINIPARSQRAYYRQRKDGTVGHRFVRKSRSNYSEWHTLPAYTIEMPARPFLQLADEDISTLEETAQTYLRGLIENGS</sequence>
<accession>A0A376D941</accession>
<dbReference type="Proteomes" id="UP000255248">
    <property type="component" value="Unassembled WGS sequence"/>
</dbReference>
<dbReference type="Pfam" id="PF05069">
    <property type="entry name" value="Phage_tail_S"/>
    <property type="match status" value="1"/>
</dbReference>
<evidence type="ECO:0000313" key="2">
    <source>
        <dbReference type="Proteomes" id="UP000255248"/>
    </source>
</evidence>
<dbReference type="AlphaFoldDB" id="A0A376D941"/>
<dbReference type="RefSeq" id="WP_115314455.1">
    <property type="nucleotide sequence ID" value="NZ_CP065626.1"/>
</dbReference>
<dbReference type="NCBIfam" id="TIGR01635">
    <property type="entry name" value="tail_comp_S"/>
    <property type="match status" value="1"/>
</dbReference>
<protein>
    <submittedName>
        <fullName evidence="1">Mu-like prophage protein gpG</fullName>
    </submittedName>
</protein>
<dbReference type="InterPro" id="IPR006522">
    <property type="entry name" value="Phage_virion_morphogenesis"/>
</dbReference>
<reference evidence="1 2" key="1">
    <citation type="submission" date="2018-06" db="EMBL/GenBank/DDBJ databases">
        <authorList>
            <consortium name="Pathogen Informatics"/>
            <person name="Doyle S."/>
        </authorList>
    </citation>
    <scope>NUCLEOTIDE SEQUENCE [LARGE SCALE GENOMIC DNA]</scope>
    <source>
        <strain evidence="1 2">NCTC12121</strain>
    </source>
</reference>
<evidence type="ECO:0000313" key="1">
    <source>
        <dbReference type="EMBL" id="STC84442.1"/>
    </source>
</evidence>
<proteinExistence type="predicted"/>
<dbReference type="OrthoDB" id="2081253at2"/>
<gene>
    <name evidence="1" type="ORF">NCTC12121_00545</name>
</gene>
<dbReference type="EMBL" id="UFXZ01000001">
    <property type="protein sequence ID" value="STC84442.1"/>
    <property type="molecule type" value="Genomic_DNA"/>
</dbReference>
<organism evidence="1 2">
    <name type="scientific">Edwardsiella hoshinae</name>
    <dbReference type="NCBI Taxonomy" id="93378"/>
    <lineage>
        <taxon>Bacteria</taxon>
        <taxon>Pseudomonadati</taxon>
        <taxon>Pseudomonadota</taxon>
        <taxon>Gammaproteobacteria</taxon>
        <taxon>Enterobacterales</taxon>
        <taxon>Hafniaceae</taxon>
        <taxon>Edwardsiella</taxon>
    </lineage>
</organism>